<dbReference type="AlphaFoldDB" id="A0A0D9ZGZ6"/>
<dbReference type="HOGENOM" id="CLU_174327_0_0_1"/>
<proteinExistence type="predicted"/>
<dbReference type="EnsemblPlants" id="OGLUM04G02140.1">
    <property type="protein sequence ID" value="OGLUM04G02140.1"/>
    <property type="gene ID" value="OGLUM04G02140"/>
</dbReference>
<keyword evidence="2" id="KW-1185">Reference proteome</keyword>
<name>A0A0D9ZGZ6_9ORYZ</name>
<accession>A0A0D9ZGZ6</accession>
<reference evidence="1" key="1">
    <citation type="submission" date="2015-04" db="UniProtKB">
        <authorList>
            <consortium name="EnsemblPlants"/>
        </authorList>
    </citation>
    <scope>IDENTIFICATION</scope>
</reference>
<organism evidence="1">
    <name type="scientific">Oryza glumipatula</name>
    <dbReference type="NCBI Taxonomy" id="40148"/>
    <lineage>
        <taxon>Eukaryota</taxon>
        <taxon>Viridiplantae</taxon>
        <taxon>Streptophyta</taxon>
        <taxon>Embryophyta</taxon>
        <taxon>Tracheophyta</taxon>
        <taxon>Spermatophyta</taxon>
        <taxon>Magnoliopsida</taxon>
        <taxon>Liliopsida</taxon>
        <taxon>Poales</taxon>
        <taxon>Poaceae</taxon>
        <taxon>BOP clade</taxon>
        <taxon>Oryzoideae</taxon>
        <taxon>Oryzeae</taxon>
        <taxon>Oryzinae</taxon>
        <taxon>Oryza</taxon>
    </lineage>
</organism>
<sequence>MSSPRRRPALRYLRPIDTMLGGHGFVKLPPLEDQLCFDADASAANGLAYYSAAAIRLLGGANSGAIGSDDDLWSFMQSAPPAPLPSAPLFPSHTATAASRP</sequence>
<dbReference type="Proteomes" id="UP000026961">
    <property type="component" value="Chromosome 4"/>
</dbReference>
<evidence type="ECO:0000313" key="2">
    <source>
        <dbReference type="Proteomes" id="UP000026961"/>
    </source>
</evidence>
<protein>
    <submittedName>
        <fullName evidence="1">Uncharacterized protein</fullName>
    </submittedName>
</protein>
<dbReference type="Gramene" id="OGLUM04G02140.1">
    <property type="protein sequence ID" value="OGLUM04G02140.1"/>
    <property type="gene ID" value="OGLUM04G02140"/>
</dbReference>
<evidence type="ECO:0000313" key="1">
    <source>
        <dbReference type="EnsemblPlants" id="OGLUM04G02140.1"/>
    </source>
</evidence>
<reference evidence="1" key="2">
    <citation type="submission" date="2018-05" db="EMBL/GenBank/DDBJ databases">
        <title>OgluRS3 (Oryza glumaepatula Reference Sequence Version 3).</title>
        <authorList>
            <person name="Zhang J."/>
            <person name="Kudrna D."/>
            <person name="Lee S."/>
            <person name="Talag J."/>
            <person name="Welchert J."/>
            <person name="Wing R.A."/>
        </authorList>
    </citation>
    <scope>NUCLEOTIDE SEQUENCE [LARGE SCALE GENOMIC DNA]</scope>
</reference>